<dbReference type="AlphaFoldDB" id="A0A8S1MH96"/>
<proteinExistence type="predicted"/>
<gene>
    <name evidence="1" type="ORF">PSON_ATCC_30995.1.T0390304</name>
</gene>
<comment type="caution">
    <text evidence="1">The sequence shown here is derived from an EMBL/GenBank/DDBJ whole genome shotgun (WGS) entry which is preliminary data.</text>
</comment>
<dbReference type="Proteomes" id="UP000692954">
    <property type="component" value="Unassembled WGS sequence"/>
</dbReference>
<accession>A0A8S1MH96</accession>
<organism evidence="1 2">
    <name type="scientific">Paramecium sonneborni</name>
    <dbReference type="NCBI Taxonomy" id="65129"/>
    <lineage>
        <taxon>Eukaryota</taxon>
        <taxon>Sar</taxon>
        <taxon>Alveolata</taxon>
        <taxon>Ciliophora</taxon>
        <taxon>Intramacronucleata</taxon>
        <taxon>Oligohymenophorea</taxon>
        <taxon>Peniculida</taxon>
        <taxon>Parameciidae</taxon>
        <taxon>Paramecium</taxon>
    </lineage>
</organism>
<dbReference type="OrthoDB" id="285620at2759"/>
<reference evidence="1" key="1">
    <citation type="submission" date="2021-01" db="EMBL/GenBank/DDBJ databases">
        <authorList>
            <consortium name="Genoscope - CEA"/>
            <person name="William W."/>
        </authorList>
    </citation>
    <scope>NUCLEOTIDE SEQUENCE</scope>
</reference>
<keyword evidence="2" id="KW-1185">Reference proteome</keyword>
<sequence>MEQIESVEGKLFYKIYMLCKGNQINEYQKGKLKDLVIQRDKRIGVAMNQYLEDRDEFRLLENFHNYSGEEYSPKSCNNLSDDVSIGSSSKYKGKRPAKMQLPLKTFMINLRKYDESFAEFRNTDVTTSSKGFYTSTARSGGNRNYSNFNERFQQSNWSECE</sequence>
<dbReference type="EMBL" id="CAJJDN010000039">
    <property type="protein sequence ID" value="CAD8079817.1"/>
    <property type="molecule type" value="Genomic_DNA"/>
</dbReference>
<evidence type="ECO:0000313" key="1">
    <source>
        <dbReference type="EMBL" id="CAD8079817.1"/>
    </source>
</evidence>
<evidence type="ECO:0000313" key="2">
    <source>
        <dbReference type="Proteomes" id="UP000692954"/>
    </source>
</evidence>
<name>A0A8S1MH96_9CILI</name>
<protein>
    <submittedName>
        <fullName evidence="1">Uncharacterized protein</fullName>
    </submittedName>
</protein>